<organism evidence="6 7">
    <name type="scientific">Saccharopolyspora montiporae</name>
    <dbReference type="NCBI Taxonomy" id="2781240"/>
    <lineage>
        <taxon>Bacteria</taxon>
        <taxon>Bacillati</taxon>
        <taxon>Actinomycetota</taxon>
        <taxon>Actinomycetes</taxon>
        <taxon>Pseudonocardiales</taxon>
        <taxon>Pseudonocardiaceae</taxon>
        <taxon>Saccharopolyspora</taxon>
    </lineage>
</organism>
<gene>
    <name evidence="6" type="ORF">IQ251_15570</name>
</gene>
<keyword evidence="7" id="KW-1185">Reference proteome</keyword>
<dbReference type="EMBL" id="JADEYC010000027">
    <property type="protein sequence ID" value="MBE9375869.1"/>
    <property type="molecule type" value="Genomic_DNA"/>
</dbReference>
<dbReference type="PROSITE" id="PS50977">
    <property type="entry name" value="HTH_TETR_2"/>
    <property type="match status" value="1"/>
</dbReference>
<reference evidence="6" key="1">
    <citation type="submission" date="2020-10" db="EMBL/GenBank/DDBJ databases">
        <title>Diversity and distribution of actinomycetes associated with coral in the coast of Hainan.</title>
        <authorList>
            <person name="Li F."/>
        </authorList>
    </citation>
    <scope>NUCLEOTIDE SEQUENCE</scope>
    <source>
        <strain evidence="6">HNM0983</strain>
    </source>
</reference>
<dbReference type="GO" id="GO:0000976">
    <property type="term" value="F:transcription cis-regulatory region binding"/>
    <property type="evidence" value="ECO:0007669"/>
    <property type="project" value="TreeGrafter"/>
</dbReference>
<keyword evidence="1" id="KW-0805">Transcription regulation</keyword>
<dbReference type="SUPFAM" id="SSF46689">
    <property type="entry name" value="Homeodomain-like"/>
    <property type="match status" value="1"/>
</dbReference>
<dbReference type="Proteomes" id="UP000598360">
    <property type="component" value="Unassembled WGS sequence"/>
</dbReference>
<name>A0A929B9P3_9PSEU</name>
<feature type="domain" description="HTH tetR-type" evidence="5">
    <location>
        <begin position="17"/>
        <end position="77"/>
    </location>
</feature>
<evidence type="ECO:0000256" key="3">
    <source>
        <dbReference type="ARBA" id="ARBA00023163"/>
    </source>
</evidence>
<dbReference type="Pfam" id="PF00440">
    <property type="entry name" value="TetR_N"/>
    <property type="match status" value="1"/>
</dbReference>
<accession>A0A929B9P3</accession>
<dbReference type="InterPro" id="IPR001647">
    <property type="entry name" value="HTH_TetR"/>
</dbReference>
<feature type="DNA-binding region" description="H-T-H motif" evidence="4">
    <location>
        <begin position="40"/>
        <end position="59"/>
    </location>
</feature>
<protein>
    <submittedName>
        <fullName evidence="6">TetR/AcrR family transcriptional regulator</fullName>
    </submittedName>
</protein>
<evidence type="ECO:0000256" key="4">
    <source>
        <dbReference type="PROSITE-ProRule" id="PRU00335"/>
    </source>
</evidence>
<dbReference type="GO" id="GO:0003700">
    <property type="term" value="F:DNA-binding transcription factor activity"/>
    <property type="evidence" value="ECO:0007669"/>
    <property type="project" value="TreeGrafter"/>
</dbReference>
<dbReference type="PANTHER" id="PTHR30055:SF234">
    <property type="entry name" value="HTH-TYPE TRANSCRIPTIONAL REGULATOR BETI"/>
    <property type="match status" value="1"/>
</dbReference>
<evidence type="ECO:0000256" key="2">
    <source>
        <dbReference type="ARBA" id="ARBA00023125"/>
    </source>
</evidence>
<dbReference type="InterPro" id="IPR009057">
    <property type="entry name" value="Homeodomain-like_sf"/>
</dbReference>
<keyword evidence="2 4" id="KW-0238">DNA-binding</keyword>
<evidence type="ECO:0000313" key="6">
    <source>
        <dbReference type="EMBL" id="MBE9375869.1"/>
    </source>
</evidence>
<proteinExistence type="predicted"/>
<dbReference type="AlphaFoldDB" id="A0A929B9P3"/>
<evidence type="ECO:0000313" key="7">
    <source>
        <dbReference type="Proteomes" id="UP000598360"/>
    </source>
</evidence>
<dbReference type="PRINTS" id="PR00455">
    <property type="entry name" value="HTHTETR"/>
</dbReference>
<evidence type="ECO:0000259" key="5">
    <source>
        <dbReference type="PROSITE" id="PS50977"/>
    </source>
</evidence>
<dbReference type="Gene3D" id="1.10.357.10">
    <property type="entry name" value="Tetracycline Repressor, domain 2"/>
    <property type="match status" value="1"/>
</dbReference>
<sequence length="208" mass="22355">MGSGRTGGHAWQWGRTAHTRGVLLQAAREVFGEHGYSESGVAEVVGRAGSSVGSLYHHFGGKAGLFLALWEDYQAAQEQSAIAAVASARGDGEQDGLALFNLGARAFLEGSWQHRDLVRLFMDGDAPPGFELVRRTRGREWVRQNAVLLGAGSDPVDRVTVAVLTTAIGEASREVATCSTKREANEVLEAALRLIRRLDPLDVADEET</sequence>
<keyword evidence="3" id="KW-0804">Transcription</keyword>
<comment type="caution">
    <text evidence="6">The sequence shown here is derived from an EMBL/GenBank/DDBJ whole genome shotgun (WGS) entry which is preliminary data.</text>
</comment>
<dbReference type="PANTHER" id="PTHR30055">
    <property type="entry name" value="HTH-TYPE TRANSCRIPTIONAL REGULATOR RUTR"/>
    <property type="match status" value="1"/>
</dbReference>
<dbReference type="InterPro" id="IPR050109">
    <property type="entry name" value="HTH-type_TetR-like_transc_reg"/>
</dbReference>
<evidence type="ECO:0000256" key="1">
    <source>
        <dbReference type="ARBA" id="ARBA00023015"/>
    </source>
</evidence>